<dbReference type="RefSeq" id="WP_056936766.1">
    <property type="nucleotide sequence ID" value="NZ_AZFN01000003.1"/>
</dbReference>
<organism evidence="2 3">
    <name type="scientific">Limosilactobacillus gastricus DSM 16045</name>
    <dbReference type="NCBI Taxonomy" id="1423749"/>
    <lineage>
        <taxon>Bacteria</taxon>
        <taxon>Bacillati</taxon>
        <taxon>Bacillota</taxon>
        <taxon>Bacilli</taxon>
        <taxon>Lactobacillales</taxon>
        <taxon>Lactobacillaceae</taxon>
        <taxon>Limosilactobacillus</taxon>
    </lineage>
</organism>
<keyword evidence="2" id="KW-0489">Methyltransferase</keyword>
<feature type="domain" description="PhnB-like" evidence="1">
    <location>
        <begin position="2"/>
        <end position="135"/>
    </location>
</feature>
<dbReference type="GO" id="GO:0032259">
    <property type="term" value="P:methylation"/>
    <property type="evidence" value="ECO:0007669"/>
    <property type="project" value="UniProtKB-KW"/>
</dbReference>
<dbReference type="PATRIC" id="fig|1423749.3.peg.1183"/>
<gene>
    <name evidence="2" type="ORF">FC60_GL001160</name>
</gene>
<evidence type="ECO:0000259" key="1">
    <source>
        <dbReference type="Pfam" id="PF06983"/>
    </source>
</evidence>
<keyword evidence="2" id="KW-0830">Ubiquinone</keyword>
<dbReference type="Proteomes" id="UP000051739">
    <property type="component" value="Unassembled WGS sequence"/>
</dbReference>
<dbReference type="Gene3D" id="3.10.180.10">
    <property type="entry name" value="2,3-Dihydroxybiphenyl 1,2-Dioxygenase, domain 1"/>
    <property type="match status" value="1"/>
</dbReference>
<dbReference type="InterPro" id="IPR029068">
    <property type="entry name" value="Glyas_Bleomycin-R_OHBP_Dase"/>
</dbReference>
<proteinExistence type="predicted"/>
<dbReference type="PANTHER" id="PTHR33990:SF5">
    <property type="entry name" value="PHNB-LIKE DOMAIN-CONTAINING PROTEIN"/>
    <property type="match status" value="1"/>
</dbReference>
<protein>
    <submittedName>
        <fullName evidence="2">3-demethylubiquinone-9 3-methyltransferase domain protein</fullName>
    </submittedName>
</protein>
<keyword evidence="2" id="KW-0808">Transferase</keyword>
<accession>A0A0R1VKA2</accession>
<dbReference type="AlphaFoldDB" id="A0A0R1VKA2"/>
<dbReference type="SUPFAM" id="SSF54593">
    <property type="entry name" value="Glyoxalase/Bleomycin resistance protein/Dihydroxybiphenyl dioxygenase"/>
    <property type="match status" value="1"/>
</dbReference>
<reference evidence="2 3" key="1">
    <citation type="journal article" date="2015" name="Genome Announc.">
        <title>Expanding the biotechnology potential of lactobacilli through comparative genomics of 213 strains and associated genera.</title>
        <authorList>
            <person name="Sun Z."/>
            <person name="Harris H.M."/>
            <person name="McCann A."/>
            <person name="Guo C."/>
            <person name="Argimon S."/>
            <person name="Zhang W."/>
            <person name="Yang X."/>
            <person name="Jeffery I.B."/>
            <person name="Cooney J.C."/>
            <person name="Kagawa T.F."/>
            <person name="Liu W."/>
            <person name="Song Y."/>
            <person name="Salvetti E."/>
            <person name="Wrobel A."/>
            <person name="Rasinkangas P."/>
            <person name="Parkhill J."/>
            <person name="Rea M.C."/>
            <person name="O'Sullivan O."/>
            <person name="Ritari J."/>
            <person name="Douillard F.P."/>
            <person name="Paul Ross R."/>
            <person name="Yang R."/>
            <person name="Briner A.E."/>
            <person name="Felis G.E."/>
            <person name="de Vos W.M."/>
            <person name="Barrangou R."/>
            <person name="Klaenhammer T.R."/>
            <person name="Caufield P.W."/>
            <person name="Cui Y."/>
            <person name="Zhang H."/>
            <person name="O'Toole P.W."/>
        </authorList>
    </citation>
    <scope>NUCLEOTIDE SEQUENCE [LARGE SCALE GENOMIC DNA]</scope>
    <source>
        <strain evidence="2 3">DSM 16045</strain>
    </source>
</reference>
<dbReference type="InterPro" id="IPR028973">
    <property type="entry name" value="PhnB-like"/>
</dbReference>
<dbReference type="Pfam" id="PF06983">
    <property type="entry name" value="3-dmu-9_3-mt"/>
    <property type="match status" value="1"/>
</dbReference>
<comment type="caution">
    <text evidence="2">The sequence shown here is derived from an EMBL/GenBank/DDBJ whole genome shotgun (WGS) entry which is preliminary data.</text>
</comment>
<evidence type="ECO:0000313" key="3">
    <source>
        <dbReference type="Proteomes" id="UP000051739"/>
    </source>
</evidence>
<sequence length="144" mass="16182">MEKIYPYLIFDNAKKAMDYYVEQFGAEIIAHRPLSEEQIESMGLDPDQMMDTTMQAEFSIAGQVIVCADALMSDPQVSSRIAIMLDFDDDERAAKELFQRLSASDQQRVTIPFGKRENDGQMGQIVDAYGITWQISAGMVDAVL</sequence>
<dbReference type="PANTHER" id="PTHR33990">
    <property type="entry name" value="PROTEIN YJDN-RELATED"/>
    <property type="match status" value="1"/>
</dbReference>
<evidence type="ECO:0000313" key="2">
    <source>
        <dbReference type="EMBL" id="KRM03379.1"/>
    </source>
</evidence>
<name>A0A0R1VKA2_9LACO</name>
<keyword evidence="3" id="KW-1185">Reference proteome</keyword>
<dbReference type="EMBL" id="AZFN01000003">
    <property type="protein sequence ID" value="KRM03379.1"/>
    <property type="molecule type" value="Genomic_DNA"/>
</dbReference>
<dbReference type="GO" id="GO:0008168">
    <property type="term" value="F:methyltransferase activity"/>
    <property type="evidence" value="ECO:0007669"/>
    <property type="project" value="UniProtKB-KW"/>
</dbReference>